<evidence type="ECO:0000313" key="2">
    <source>
        <dbReference type="EMBL" id="PVD24378.1"/>
    </source>
</evidence>
<sequence>MRTAAVGREAECSSQRMGVHSWEREKGRERRGGESVCARAHRIVSLQPSTPSVFPVFTYPATCSSLN</sequence>
<feature type="region of interest" description="Disordered" evidence="1">
    <location>
        <begin position="1"/>
        <end position="33"/>
    </location>
</feature>
<comment type="caution">
    <text evidence="2">The sequence shown here is derived from an EMBL/GenBank/DDBJ whole genome shotgun (WGS) entry which is preliminary data.</text>
</comment>
<feature type="compositionally biased region" description="Basic and acidic residues" evidence="1">
    <location>
        <begin position="21"/>
        <end position="33"/>
    </location>
</feature>
<dbReference type="EMBL" id="PZQS01000009">
    <property type="protein sequence ID" value="PVD24378.1"/>
    <property type="molecule type" value="Genomic_DNA"/>
</dbReference>
<evidence type="ECO:0000313" key="3">
    <source>
        <dbReference type="Proteomes" id="UP000245119"/>
    </source>
</evidence>
<protein>
    <submittedName>
        <fullName evidence="2">Uncharacterized protein</fullName>
    </submittedName>
</protein>
<reference evidence="2 3" key="1">
    <citation type="submission" date="2018-04" db="EMBL/GenBank/DDBJ databases">
        <title>The genome of golden apple snail Pomacea canaliculata provides insight into stress tolerance and invasive adaptation.</title>
        <authorList>
            <person name="Liu C."/>
            <person name="Liu B."/>
            <person name="Ren Y."/>
            <person name="Zhang Y."/>
            <person name="Wang H."/>
            <person name="Li S."/>
            <person name="Jiang F."/>
            <person name="Yin L."/>
            <person name="Zhang G."/>
            <person name="Qian W."/>
            <person name="Fan W."/>
        </authorList>
    </citation>
    <scope>NUCLEOTIDE SEQUENCE [LARGE SCALE GENOMIC DNA]</scope>
    <source>
        <strain evidence="2">SZHN2017</strain>
        <tissue evidence="2">Muscle</tissue>
    </source>
</reference>
<accession>A0A2T7NT76</accession>
<gene>
    <name evidence="2" type="ORF">C0Q70_14860</name>
</gene>
<evidence type="ECO:0000256" key="1">
    <source>
        <dbReference type="SAM" id="MobiDB-lite"/>
    </source>
</evidence>
<organism evidence="2 3">
    <name type="scientific">Pomacea canaliculata</name>
    <name type="common">Golden apple snail</name>
    <dbReference type="NCBI Taxonomy" id="400727"/>
    <lineage>
        <taxon>Eukaryota</taxon>
        <taxon>Metazoa</taxon>
        <taxon>Spiralia</taxon>
        <taxon>Lophotrochozoa</taxon>
        <taxon>Mollusca</taxon>
        <taxon>Gastropoda</taxon>
        <taxon>Caenogastropoda</taxon>
        <taxon>Architaenioglossa</taxon>
        <taxon>Ampullarioidea</taxon>
        <taxon>Ampullariidae</taxon>
        <taxon>Pomacea</taxon>
    </lineage>
</organism>
<name>A0A2T7NT76_POMCA</name>
<keyword evidence="3" id="KW-1185">Reference proteome</keyword>
<dbReference type="Proteomes" id="UP000245119">
    <property type="component" value="Linkage Group LG9"/>
</dbReference>
<dbReference type="AlphaFoldDB" id="A0A2T7NT76"/>
<proteinExistence type="predicted"/>